<dbReference type="eggNOG" id="COG2885">
    <property type="taxonomic scope" value="Bacteria"/>
</dbReference>
<dbReference type="Gene3D" id="3.30.1330.60">
    <property type="entry name" value="OmpA-like domain"/>
    <property type="match status" value="1"/>
</dbReference>
<evidence type="ECO:0000256" key="4">
    <source>
        <dbReference type="PROSITE-ProRule" id="PRU00473"/>
    </source>
</evidence>
<dbReference type="InterPro" id="IPR036737">
    <property type="entry name" value="OmpA-like_sf"/>
</dbReference>
<organism evidence="7 8">
    <name type="scientific">Porphyromonas uenonis 60-3</name>
    <dbReference type="NCBI Taxonomy" id="596327"/>
    <lineage>
        <taxon>Bacteria</taxon>
        <taxon>Pseudomonadati</taxon>
        <taxon>Bacteroidota</taxon>
        <taxon>Bacteroidia</taxon>
        <taxon>Bacteroidales</taxon>
        <taxon>Porphyromonadaceae</taxon>
        <taxon>Porphyromonas</taxon>
    </lineage>
</organism>
<comment type="subcellular location">
    <subcellularLocation>
        <location evidence="1">Cell outer membrane</location>
    </subcellularLocation>
</comment>
<dbReference type="Proteomes" id="UP000003303">
    <property type="component" value="Unassembled WGS sequence"/>
</dbReference>
<dbReference type="PROSITE" id="PS51123">
    <property type="entry name" value="OMPA_2"/>
    <property type="match status" value="1"/>
</dbReference>
<keyword evidence="8" id="KW-1185">Reference proteome</keyword>
<keyword evidence="3" id="KW-0998">Cell outer membrane</keyword>
<evidence type="ECO:0000256" key="5">
    <source>
        <dbReference type="SAM" id="Phobius"/>
    </source>
</evidence>
<dbReference type="Pfam" id="PF00691">
    <property type="entry name" value="OmpA"/>
    <property type="match status" value="1"/>
</dbReference>
<dbReference type="PANTHER" id="PTHR30329">
    <property type="entry name" value="STATOR ELEMENT OF FLAGELLAR MOTOR COMPLEX"/>
    <property type="match status" value="1"/>
</dbReference>
<evidence type="ECO:0000256" key="3">
    <source>
        <dbReference type="ARBA" id="ARBA00023237"/>
    </source>
</evidence>
<dbReference type="CDD" id="cd07185">
    <property type="entry name" value="OmpA_C-like"/>
    <property type="match status" value="1"/>
</dbReference>
<gene>
    <name evidence="7" type="ORF">PORUE0001_0536</name>
</gene>
<feature type="transmembrane region" description="Helical" evidence="5">
    <location>
        <begin position="195"/>
        <end position="215"/>
    </location>
</feature>
<evidence type="ECO:0000256" key="2">
    <source>
        <dbReference type="ARBA" id="ARBA00023136"/>
    </source>
</evidence>
<name>C2MDH1_9PORP</name>
<dbReference type="PRINTS" id="PR01021">
    <property type="entry name" value="OMPADOMAIN"/>
</dbReference>
<evidence type="ECO:0000313" key="7">
    <source>
        <dbReference type="EMBL" id="EEK16217.1"/>
    </source>
</evidence>
<dbReference type="InterPro" id="IPR006664">
    <property type="entry name" value="OMP_bac"/>
</dbReference>
<dbReference type="EMBL" id="ACLR01000192">
    <property type="protein sequence ID" value="EEK16217.1"/>
    <property type="molecule type" value="Genomic_DNA"/>
</dbReference>
<sequence length="348" mass="39557">MAESRRRNEAQTASISAHWYTNEQKWSEPKDRPWHPEETIRTIKQNYNTIKPMDKIKVFGKAQNRTALGIVHAYMIMYPHATLADLRKAFPNELNPDKGVPETFIYADEKGTTANWNGYFKAPDELLTTGDGKKVALVSMWTKPSFEKIVRHATQYDIVVAEFEKAGRVGEKGGFRLEYLNGYIPPVAKKKGLPWWLWLIIALLLIGGIVAFFLLRKPKVVEVEKVVTVEKVVYRDRVEKIEKDFNAAKFVQGKADLTDEAKFVLHDLAKLMEANPDLKLKIEGHTSEEGDEAFNQRLSEERAQVAVDFLISQGISADRLQAEGKGSSEPIDPSNPDVNRRTEFIVIE</sequence>
<dbReference type="STRING" id="596327.PORUE0001_0536"/>
<keyword evidence="5" id="KW-1133">Transmembrane helix</keyword>
<keyword evidence="5" id="KW-0812">Transmembrane</keyword>
<comment type="caution">
    <text evidence="7">The sequence shown here is derived from an EMBL/GenBank/DDBJ whole genome shotgun (WGS) entry which is preliminary data.</text>
</comment>
<dbReference type="PANTHER" id="PTHR30329:SF21">
    <property type="entry name" value="LIPOPROTEIN YIAD-RELATED"/>
    <property type="match status" value="1"/>
</dbReference>
<keyword evidence="2 4" id="KW-0472">Membrane</keyword>
<dbReference type="AlphaFoldDB" id="C2MDH1"/>
<dbReference type="InterPro" id="IPR050330">
    <property type="entry name" value="Bact_OuterMem_StrucFunc"/>
</dbReference>
<dbReference type="SUPFAM" id="SSF103088">
    <property type="entry name" value="OmpA-like"/>
    <property type="match status" value="1"/>
</dbReference>
<accession>C2MDH1</accession>
<feature type="domain" description="OmpA-like" evidence="6">
    <location>
        <begin position="237"/>
        <end position="348"/>
    </location>
</feature>
<dbReference type="GO" id="GO:0009279">
    <property type="term" value="C:cell outer membrane"/>
    <property type="evidence" value="ECO:0007669"/>
    <property type="project" value="UniProtKB-SubCell"/>
</dbReference>
<evidence type="ECO:0000259" key="6">
    <source>
        <dbReference type="PROSITE" id="PS51123"/>
    </source>
</evidence>
<evidence type="ECO:0000313" key="8">
    <source>
        <dbReference type="Proteomes" id="UP000003303"/>
    </source>
</evidence>
<dbReference type="InterPro" id="IPR006665">
    <property type="entry name" value="OmpA-like"/>
</dbReference>
<proteinExistence type="predicted"/>
<evidence type="ECO:0000256" key="1">
    <source>
        <dbReference type="ARBA" id="ARBA00004442"/>
    </source>
</evidence>
<reference evidence="7 8" key="1">
    <citation type="submission" date="2009-04" db="EMBL/GenBank/DDBJ databases">
        <authorList>
            <person name="Sebastian Y."/>
            <person name="Madupu R."/>
            <person name="Durkin A.S."/>
            <person name="Torralba M."/>
            <person name="Methe B."/>
            <person name="Sutton G.G."/>
            <person name="Strausberg R.L."/>
            <person name="Nelson K.E."/>
        </authorList>
    </citation>
    <scope>NUCLEOTIDE SEQUENCE [LARGE SCALE GENOMIC DNA]</scope>
    <source>
        <strain evidence="7 8">60-3</strain>
    </source>
</reference>
<protein>
    <submittedName>
        <fullName evidence="7">OmpA family protein</fullName>
    </submittedName>
</protein>